<sequence>MKTKTAILLFANSAKKEAERKSFLSVDVFSALNRQILKTVEKSGITFFHFTEKQQIGSSFGERFSNAIESVFKKGFTNIITIGNDTPHLKTHHLIDTLHQLEKTDLVLGPTKDGGFYLMGIKKEHFNTETFLKLPWQTNRLHASIVSISNSKNLEIQFLELLMDLDSKEDIESIINSFKGISLSILKLLYQLFFSIKNIFFEYKIYIYKTSFSQNFNKGSPSIFA</sequence>
<accession>A0A2S7KZT1</accession>
<name>A0A2S7KZT1_9FLAO</name>
<evidence type="ECO:0000313" key="2">
    <source>
        <dbReference type="Proteomes" id="UP000239522"/>
    </source>
</evidence>
<dbReference type="OrthoDB" id="9798250at2"/>
<dbReference type="Proteomes" id="UP000239522">
    <property type="component" value="Unassembled WGS sequence"/>
</dbReference>
<dbReference type="AlphaFoldDB" id="A0A2S7KZT1"/>
<dbReference type="PANTHER" id="PTHR36529:SF1">
    <property type="entry name" value="GLYCOSYLTRANSFERASE"/>
    <property type="match status" value="1"/>
</dbReference>
<organism evidence="1 2">
    <name type="scientific">Polaribacter filamentus</name>
    <dbReference type="NCBI Taxonomy" id="53483"/>
    <lineage>
        <taxon>Bacteria</taxon>
        <taxon>Pseudomonadati</taxon>
        <taxon>Bacteroidota</taxon>
        <taxon>Flavobacteriia</taxon>
        <taxon>Flavobacteriales</taxon>
        <taxon>Flavobacteriaceae</taxon>
    </lineage>
</organism>
<keyword evidence="2" id="KW-1185">Reference proteome</keyword>
<comment type="caution">
    <text evidence="1">The sequence shown here is derived from an EMBL/GenBank/DDBJ whole genome shotgun (WGS) entry which is preliminary data.</text>
</comment>
<dbReference type="InterPro" id="IPR029044">
    <property type="entry name" value="Nucleotide-diphossugar_trans"/>
</dbReference>
<gene>
    <name evidence="1" type="ORF">BST83_14265</name>
</gene>
<dbReference type="EMBL" id="MQUA01000013">
    <property type="protein sequence ID" value="PQB08174.1"/>
    <property type="molecule type" value="Genomic_DNA"/>
</dbReference>
<dbReference type="RefSeq" id="WP_104810378.1">
    <property type="nucleotide sequence ID" value="NZ_MQUA01000013.1"/>
</dbReference>
<dbReference type="PANTHER" id="PTHR36529">
    <property type="entry name" value="SLL1095 PROTEIN"/>
    <property type="match status" value="1"/>
</dbReference>
<reference evidence="1 2" key="1">
    <citation type="submission" date="2016-11" db="EMBL/GenBank/DDBJ databases">
        <title>Trade-off between light-utilization and light-protection in marine flavobacteria.</title>
        <authorList>
            <person name="Kumagai Y."/>
        </authorList>
    </citation>
    <scope>NUCLEOTIDE SEQUENCE [LARGE SCALE GENOMIC DNA]</scope>
    <source>
        <strain evidence="1 2">ATCC 700397</strain>
    </source>
</reference>
<dbReference type="Gene3D" id="3.90.550.10">
    <property type="entry name" value="Spore Coat Polysaccharide Biosynthesis Protein SpsA, Chain A"/>
    <property type="match status" value="1"/>
</dbReference>
<dbReference type="InterPro" id="IPR018641">
    <property type="entry name" value="Trfase_1_rSAM/seldom-assoc"/>
</dbReference>
<dbReference type="Pfam" id="PF09837">
    <property type="entry name" value="DUF2064"/>
    <property type="match status" value="1"/>
</dbReference>
<dbReference type="SUPFAM" id="SSF53448">
    <property type="entry name" value="Nucleotide-diphospho-sugar transferases"/>
    <property type="match status" value="1"/>
</dbReference>
<protein>
    <recommendedName>
        <fullName evidence="3">Glycosyltransferase</fullName>
    </recommendedName>
</protein>
<proteinExistence type="predicted"/>
<evidence type="ECO:0008006" key="3">
    <source>
        <dbReference type="Google" id="ProtNLM"/>
    </source>
</evidence>
<evidence type="ECO:0000313" key="1">
    <source>
        <dbReference type="EMBL" id="PQB08174.1"/>
    </source>
</evidence>